<dbReference type="EMBL" id="ML208275">
    <property type="protein sequence ID" value="TFK73449.1"/>
    <property type="molecule type" value="Genomic_DNA"/>
</dbReference>
<proteinExistence type="predicted"/>
<organism evidence="1 2">
    <name type="scientific">Pluteus cervinus</name>
    <dbReference type="NCBI Taxonomy" id="181527"/>
    <lineage>
        <taxon>Eukaryota</taxon>
        <taxon>Fungi</taxon>
        <taxon>Dikarya</taxon>
        <taxon>Basidiomycota</taxon>
        <taxon>Agaricomycotina</taxon>
        <taxon>Agaricomycetes</taxon>
        <taxon>Agaricomycetidae</taxon>
        <taxon>Agaricales</taxon>
        <taxon>Pluteineae</taxon>
        <taxon>Pluteaceae</taxon>
        <taxon>Pluteus</taxon>
    </lineage>
</organism>
<dbReference type="Proteomes" id="UP000308600">
    <property type="component" value="Unassembled WGS sequence"/>
</dbReference>
<gene>
    <name evidence="1" type="ORF">BDN72DRAFT_814359</name>
</gene>
<sequence length="1012" mass="110500">MSQISSSPPRAPPVKYVAPLGTRWAKEKAAAGGSSAFDLPSDPKRLGPWILGECIGKGASGRVKLAKHHLTGQLAAVKILPVAPLVNSRASLATQQAKTDKQRLGIDREITMMKLMNHPNIMRIYDVYEGDKELFLVLEYVEGGELFDYLVNRGRLPPEEALVYFKQIIYGLNYAHTFSIIHRDLKPENILIASLSPPSVKIADWGMAAFAPPSFQLETSCGSPHYASPEIVNGEKYEGNATDIWSCGVILFALLTGRLPFDDKNVRALLVKVKSGKYDIPSWMDPLAKDLLSRMLIVDVNKRITVPDILAHPWLKASSTPSSIPKALGDPLLRDIPDPPLPPSPSTLARPIASAAQIDPELLSSLRIIWGRHADPNGESIKRELCSPAGCGIYAKAFYFLLGKYRDESLQKNGESTKDDVDGNSSTRKLNLNWEMDLANPSRRNTAGTGYLLAPSGYGRTRTRSSAPAPYIAPAPPAMSRTRTSASSASSRERPASPAGPRPLSQLPRKVAQQDLPVRPNSTLVPRGIPRPAPRRGHTYSHPLPSPLGEKSLSPPPPYALPLPRPRPVLRPHTVDITRTVRTSSQPTTPITPGPENDRSMPSTPFGANFKYPQSPRPTSNNHADICMDLGPDLLLQPLIAPRTDNRTLQRTMDQITERVNGILDEMERTQSRPDSIISPTREGLPLPPVSPSPAAQPTNPMGPRPRVDQNDKENVTTEDHGARRASNGAGLARDVGREMRNVVYLGEGLTISKNSKTDKDFKGKSLAEHASYASRRSTVASPISLSVPPSSTTTSHRLLASPVIGEFKGWFSNLFNWRSQNASQSGVFYSSDDIPTTRMAVGRLLESMGVVVEETDFNIIEGNFQDRPASLRCKVEENSADGTLKPVKFRIEFTTSSIPGSPVPESSRTTTPIQYSRLPMPSISYTSKPRSIASSRMSTPHPLMTSTPKIRPLCASAIILVHERGSLSTFRTIWRQLKAAYSMEGSAAACPTLSPAIAHTPLTESHQRFSA</sequence>
<accession>A0ACD3B641</accession>
<reference evidence="1 2" key="1">
    <citation type="journal article" date="2019" name="Nat. Ecol. Evol.">
        <title>Megaphylogeny resolves global patterns of mushroom evolution.</title>
        <authorList>
            <person name="Varga T."/>
            <person name="Krizsan K."/>
            <person name="Foldi C."/>
            <person name="Dima B."/>
            <person name="Sanchez-Garcia M."/>
            <person name="Sanchez-Ramirez S."/>
            <person name="Szollosi G.J."/>
            <person name="Szarkandi J.G."/>
            <person name="Papp V."/>
            <person name="Albert L."/>
            <person name="Andreopoulos W."/>
            <person name="Angelini C."/>
            <person name="Antonin V."/>
            <person name="Barry K.W."/>
            <person name="Bougher N.L."/>
            <person name="Buchanan P."/>
            <person name="Buyck B."/>
            <person name="Bense V."/>
            <person name="Catcheside P."/>
            <person name="Chovatia M."/>
            <person name="Cooper J."/>
            <person name="Damon W."/>
            <person name="Desjardin D."/>
            <person name="Finy P."/>
            <person name="Geml J."/>
            <person name="Haridas S."/>
            <person name="Hughes K."/>
            <person name="Justo A."/>
            <person name="Karasinski D."/>
            <person name="Kautmanova I."/>
            <person name="Kiss B."/>
            <person name="Kocsube S."/>
            <person name="Kotiranta H."/>
            <person name="LaButti K.M."/>
            <person name="Lechner B.E."/>
            <person name="Liimatainen K."/>
            <person name="Lipzen A."/>
            <person name="Lukacs Z."/>
            <person name="Mihaltcheva S."/>
            <person name="Morgado L.N."/>
            <person name="Niskanen T."/>
            <person name="Noordeloos M.E."/>
            <person name="Ohm R.A."/>
            <person name="Ortiz-Santana B."/>
            <person name="Ovrebo C."/>
            <person name="Racz N."/>
            <person name="Riley R."/>
            <person name="Savchenko A."/>
            <person name="Shiryaev A."/>
            <person name="Soop K."/>
            <person name="Spirin V."/>
            <person name="Szebenyi C."/>
            <person name="Tomsovsky M."/>
            <person name="Tulloss R.E."/>
            <person name="Uehling J."/>
            <person name="Grigoriev I.V."/>
            <person name="Vagvolgyi C."/>
            <person name="Papp T."/>
            <person name="Martin F.M."/>
            <person name="Miettinen O."/>
            <person name="Hibbett D.S."/>
            <person name="Nagy L.G."/>
        </authorList>
    </citation>
    <scope>NUCLEOTIDE SEQUENCE [LARGE SCALE GENOMIC DNA]</scope>
    <source>
        <strain evidence="1 2">NL-1719</strain>
    </source>
</reference>
<protein>
    <submittedName>
        <fullName evidence="1">Pkinase-domain-containing protein</fullName>
    </submittedName>
</protein>
<evidence type="ECO:0000313" key="1">
    <source>
        <dbReference type="EMBL" id="TFK73449.1"/>
    </source>
</evidence>
<keyword evidence="2" id="KW-1185">Reference proteome</keyword>
<name>A0ACD3B641_9AGAR</name>
<evidence type="ECO:0000313" key="2">
    <source>
        <dbReference type="Proteomes" id="UP000308600"/>
    </source>
</evidence>